<protein>
    <submittedName>
        <fullName evidence="1">Uncharacterized protein</fullName>
    </submittedName>
</protein>
<dbReference type="OrthoDB" id="5761831at2"/>
<evidence type="ECO:0000313" key="2">
    <source>
        <dbReference type="Proteomes" id="UP000076503"/>
    </source>
</evidence>
<dbReference type="Gene3D" id="1.25.40.10">
    <property type="entry name" value="Tetratricopeptide repeat domain"/>
    <property type="match status" value="1"/>
</dbReference>
<dbReference type="InterPro" id="IPR011990">
    <property type="entry name" value="TPR-like_helical_dom_sf"/>
</dbReference>
<organism evidence="1 2">
    <name type="scientific">Pseudoalteromonas luteoviolacea H33</name>
    <dbReference type="NCBI Taxonomy" id="1365251"/>
    <lineage>
        <taxon>Bacteria</taxon>
        <taxon>Pseudomonadati</taxon>
        <taxon>Pseudomonadota</taxon>
        <taxon>Gammaproteobacteria</taxon>
        <taxon>Alteromonadales</taxon>
        <taxon>Pseudoalteromonadaceae</taxon>
        <taxon>Pseudoalteromonas</taxon>
    </lineage>
</organism>
<comment type="caution">
    <text evidence="1">The sequence shown here is derived from an EMBL/GenBank/DDBJ whole genome shotgun (WGS) entry which is preliminary data.</text>
</comment>
<dbReference type="PATRIC" id="fig|1365251.3.peg.4280"/>
<gene>
    <name evidence="1" type="ORF">N476_03115</name>
</gene>
<sequence length="316" mass="36082">MNLNKARWLLLAGIFSLAFVAMWVFIHPIQGVDKENQSTELDGPIVTPKALSEGSVIPTIPAFKEVEITTAQHTGELKVMSRPIWHVSGVLKEHLNTLKAKAQKGSLEAKYIIAMNFKFCVFAPQNSDALQAKLEEIASYSDAGTAADNVIRQFHYCEGITKVQKQSYARYLEEAANSGFVAAQEAFGNLAAEYYMKTQGFNREHRDEYIAQRSRFKEKKWAFLNQAAQHGSEKAMMTLSSMHYSQQLEQNSFAQAYALNKLLMEITEDGEVYNRHAWLEQKQYPKMTEQELVYAQQFYESWLKTIYENGTLYPSR</sequence>
<dbReference type="EMBL" id="AUXZ01000108">
    <property type="protein sequence ID" value="KZN46901.1"/>
    <property type="molecule type" value="Genomic_DNA"/>
</dbReference>
<proteinExistence type="predicted"/>
<name>A0A167BU15_9GAMM</name>
<accession>A0A167BU15</accession>
<dbReference type="Proteomes" id="UP000076503">
    <property type="component" value="Unassembled WGS sequence"/>
</dbReference>
<reference evidence="1 2" key="1">
    <citation type="submission" date="2013-07" db="EMBL/GenBank/DDBJ databases">
        <title>Comparative Genomic and Metabolomic Analysis of Twelve Strains of Pseudoalteromonas luteoviolacea.</title>
        <authorList>
            <person name="Vynne N.G."/>
            <person name="Mansson M."/>
            <person name="Gram L."/>
        </authorList>
    </citation>
    <scope>NUCLEOTIDE SEQUENCE [LARGE SCALE GENOMIC DNA]</scope>
    <source>
        <strain evidence="1 2">H33</strain>
    </source>
</reference>
<evidence type="ECO:0000313" key="1">
    <source>
        <dbReference type="EMBL" id="KZN46901.1"/>
    </source>
</evidence>
<dbReference type="RefSeq" id="WP_063363496.1">
    <property type="nucleotide sequence ID" value="NZ_AUXZ01000108.1"/>
</dbReference>
<dbReference type="AlphaFoldDB" id="A0A167BU15"/>